<dbReference type="RefSeq" id="WP_137735207.1">
    <property type="nucleotide sequence ID" value="NZ_BJCL01000017.1"/>
</dbReference>
<evidence type="ECO:0000313" key="3">
    <source>
        <dbReference type="EMBL" id="GCL65497.1"/>
    </source>
</evidence>
<organism evidence="3 4">
    <name type="scientific">Pseudaquabacterium pictum</name>
    <dbReference type="NCBI Taxonomy" id="2315236"/>
    <lineage>
        <taxon>Bacteria</taxon>
        <taxon>Pseudomonadati</taxon>
        <taxon>Pseudomonadota</taxon>
        <taxon>Betaproteobacteria</taxon>
        <taxon>Burkholderiales</taxon>
        <taxon>Sphaerotilaceae</taxon>
        <taxon>Pseudaquabacterium</taxon>
    </lineage>
</organism>
<dbReference type="OrthoDB" id="7235451at2"/>
<feature type="region of interest" description="Disordered" evidence="1">
    <location>
        <begin position="295"/>
        <end position="339"/>
    </location>
</feature>
<feature type="region of interest" description="Disordered" evidence="1">
    <location>
        <begin position="439"/>
        <end position="468"/>
    </location>
</feature>
<dbReference type="Proteomes" id="UP000301751">
    <property type="component" value="Unassembled WGS sequence"/>
</dbReference>
<evidence type="ECO:0000313" key="4">
    <source>
        <dbReference type="Proteomes" id="UP000301751"/>
    </source>
</evidence>
<dbReference type="Pfam" id="PF18821">
    <property type="entry name" value="LPD7"/>
    <property type="match status" value="1"/>
</dbReference>
<feature type="domain" description="Large polyvalent protein-associated" evidence="2">
    <location>
        <begin position="357"/>
        <end position="434"/>
    </location>
</feature>
<protein>
    <recommendedName>
        <fullName evidence="2">Large polyvalent protein-associated domain-containing protein</fullName>
    </recommendedName>
</protein>
<feature type="region of interest" description="Disordered" evidence="1">
    <location>
        <begin position="543"/>
        <end position="563"/>
    </location>
</feature>
<accession>A0A480AZH4</accession>
<reference evidence="4" key="1">
    <citation type="submission" date="2019-03" db="EMBL/GenBank/DDBJ databases">
        <title>Aquabacterium pictum sp.nov., the first bacteriochlorophyll a-containing freshwater bacterium in the genus Aquabacterium of the class Betaproteobacteria.</title>
        <authorList>
            <person name="Hirose S."/>
            <person name="Tank M."/>
            <person name="Hara E."/>
            <person name="Tamaki H."/>
            <person name="Takaichi S."/>
            <person name="Haruta S."/>
            <person name="Hanada S."/>
        </authorList>
    </citation>
    <scope>NUCLEOTIDE SEQUENCE [LARGE SCALE GENOMIC DNA]</scope>
    <source>
        <strain evidence="4">W35</strain>
    </source>
</reference>
<dbReference type="EMBL" id="BJCL01000017">
    <property type="protein sequence ID" value="GCL65497.1"/>
    <property type="molecule type" value="Genomic_DNA"/>
</dbReference>
<feature type="compositionally biased region" description="Basic and acidic residues" evidence="1">
    <location>
        <begin position="439"/>
        <end position="449"/>
    </location>
</feature>
<name>A0A480AZH4_9BURK</name>
<dbReference type="AlphaFoldDB" id="A0A480AZH4"/>
<dbReference type="InterPro" id="IPR040677">
    <property type="entry name" value="LPD7"/>
</dbReference>
<feature type="region of interest" description="Disordered" evidence="1">
    <location>
        <begin position="1"/>
        <end position="96"/>
    </location>
</feature>
<evidence type="ECO:0000256" key="1">
    <source>
        <dbReference type="SAM" id="MobiDB-lite"/>
    </source>
</evidence>
<gene>
    <name evidence="3" type="ORF">AQPW35_45780</name>
</gene>
<feature type="compositionally biased region" description="Low complexity" evidence="1">
    <location>
        <begin position="304"/>
        <end position="316"/>
    </location>
</feature>
<evidence type="ECO:0000259" key="2">
    <source>
        <dbReference type="Pfam" id="PF18821"/>
    </source>
</evidence>
<comment type="caution">
    <text evidence="3">The sequence shown here is derived from an EMBL/GenBank/DDBJ whole genome shotgun (WGS) entry which is preliminary data.</text>
</comment>
<proteinExistence type="predicted"/>
<sequence length="563" mass="59553">MGAASDRSNSGESSGEAGEADSLDLDGRQAAKGRGRTQASMLAGRGAETQRAAAEGQSAIDPLVADQALATAEQKRDSVTGPQSEPRPPSASALADAQALRNVDRRHDGLQALEPGALGAVAAREAATSDVSALNSFADKTLQRRAAAVMGDTGDQHLSYRSALKGISSEYAGLAERAFADEQQQSAAKEVRKAFEYASGRDDAADSIAGRYATMASAGLTVKDLQGPALDRLAIKDSRDLLLIDGLPPHPRASEAKALVADSLKSDAYRITFDRETAEWAMPGVNRPASLLARAGSGESMDQASASAAPSSAKTSGKTPPSADQAASDINLMRPEGVTAEKRRAIPPLEDRFNVKRVGLLEKEYHFRDQAGKVAFTDKFMSISTGSESPAAIKAMVDRAAERGWETVRLVGSPEFVREGWIAATAQGLKAVGHTATLSDREAASKEQTRLQVGRDGPAPQRPGEAVGRVQSEHIERLSGDRKATELGGHRQLATAIEKALVDGKVSPELRGQVRAMMAAEGAKRVARGERFKVPVYDARAPRARAKTVQAGPQRHGDRERSR</sequence>
<keyword evidence="4" id="KW-1185">Reference proteome</keyword>